<keyword evidence="2" id="KW-1185">Reference proteome</keyword>
<evidence type="ECO:0000313" key="2">
    <source>
        <dbReference type="Proteomes" id="UP000821865"/>
    </source>
</evidence>
<organism evidence="1 2">
    <name type="scientific">Dermacentor silvarum</name>
    <name type="common">Tick</name>
    <dbReference type="NCBI Taxonomy" id="543639"/>
    <lineage>
        <taxon>Eukaryota</taxon>
        <taxon>Metazoa</taxon>
        <taxon>Ecdysozoa</taxon>
        <taxon>Arthropoda</taxon>
        <taxon>Chelicerata</taxon>
        <taxon>Arachnida</taxon>
        <taxon>Acari</taxon>
        <taxon>Parasitiformes</taxon>
        <taxon>Ixodida</taxon>
        <taxon>Ixodoidea</taxon>
        <taxon>Ixodidae</taxon>
        <taxon>Rhipicephalinae</taxon>
        <taxon>Dermacentor</taxon>
    </lineage>
</organism>
<sequence length="712" mass="77295">MAGTGGILVILLLLLGGSPTSTRSAEAETCNKRVNITFTTLPPADVIEGPEAVTNSGLLSLFLRLHRAFGGMYFTGDLPGAVTKSDNLDASLVTDLLLGSSGVLLLLVASIVMAVLVPCIGLVVVCVRYRQPPADAQPETENQAAARVKWSLCFWVLLSSLTVMVLGALVTKDHASMTLDGLQKQGRYLADSIPGVLHQPINDFGVIGGPNLREFLSALDHRIDGLLRMSRLIKMIEQAANSSAIKKVRESTGKGSNSVDDTIKPCIGSCGSVIEKKLKDIKLNLDDFFNSSQVQLPPIVQELKEKLTKDDLHRYFAQIPSKKKVGMDLRNQAKETKATLHKYADRFSESVGELNDTVKRSVEEIKKALVSLYNISDDVATGLRIYEAVITVVAGVITIIATLYVLEAYALNIASRQRQGGGASSKPRHLVATSGSHSGHRKRATVASSKRLHGEKHLASGRRFVRKTAGRFESPERRESRNAPQTARNRRRRRQGDGDIGGFKPPADLSSALQKKFTAKALKGVVERFSQCASAKVPLVKLLGKDLVTNLARVILGKSSPWLGLVDDTAGPPKFKALENLGSQWSVLNIGKDVKKQLNVFTQSWIDVKEFKKLLTAADKAVNDFTKLETAKDMAEKQLRVPGVRLQKPVRIDLASSDDATLPYLAELAKKIHEAALLSVSAIFTMPESSTVTHLETRIDDLAEAIASLHAS</sequence>
<accession>A0ACB8CR25</accession>
<dbReference type="Proteomes" id="UP000821865">
    <property type="component" value="Chromosome 5"/>
</dbReference>
<proteinExistence type="predicted"/>
<gene>
    <name evidence="1" type="ORF">HPB49_011113</name>
</gene>
<name>A0ACB8CR25_DERSI</name>
<dbReference type="EMBL" id="CM023474">
    <property type="protein sequence ID" value="KAH7949475.1"/>
    <property type="molecule type" value="Genomic_DNA"/>
</dbReference>
<protein>
    <submittedName>
        <fullName evidence="1">Uncharacterized protein</fullName>
    </submittedName>
</protein>
<comment type="caution">
    <text evidence="1">The sequence shown here is derived from an EMBL/GenBank/DDBJ whole genome shotgun (WGS) entry which is preliminary data.</text>
</comment>
<evidence type="ECO:0000313" key="1">
    <source>
        <dbReference type="EMBL" id="KAH7949475.1"/>
    </source>
</evidence>
<reference evidence="1" key="1">
    <citation type="submission" date="2020-05" db="EMBL/GenBank/DDBJ databases">
        <title>Large-scale comparative analyses of tick genomes elucidate their genetic diversity and vector capacities.</title>
        <authorList>
            <person name="Jia N."/>
            <person name="Wang J."/>
            <person name="Shi W."/>
            <person name="Du L."/>
            <person name="Sun Y."/>
            <person name="Zhan W."/>
            <person name="Jiang J."/>
            <person name="Wang Q."/>
            <person name="Zhang B."/>
            <person name="Ji P."/>
            <person name="Sakyi L.B."/>
            <person name="Cui X."/>
            <person name="Yuan T."/>
            <person name="Jiang B."/>
            <person name="Yang W."/>
            <person name="Lam T.T.-Y."/>
            <person name="Chang Q."/>
            <person name="Ding S."/>
            <person name="Wang X."/>
            <person name="Zhu J."/>
            <person name="Ruan X."/>
            <person name="Zhao L."/>
            <person name="Wei J."/>
            <person name="Que T."/>
            <person name="Du C."/>
            <person name="Cheng J."/>
            <person name="Dai P."/>
            <person name="Han X."/>
            <person name="Huang E."/>
            <person name="Gao Y."/>
            <person name="Liu J."/>
            <person name="Shao H."/>
            <person name="Ye R."/>
            <person name="Li L."/>
            <person name="Wei W."/>
            <person name="Wang X."/>
            <person name="Wang C."/>
            <person name="Yang T."/>
            <person name="Huo Q."/>
            <person name="Li W."/>
            <person name="Guo W."/>
            <person name="Chen H."/>
            <person name="Zhou L."/>
            <person name="Ni X."/>
            <person name="Tian J."/>
            <person name="Zhou Y."/>
            <person name="Sheng Y."/>
            <person name="Liu T."/>
            <person name="Pan Y."/>
            <person name="Xia L."/>
            <person name="Li J."/>
            <person name="Zhao F."/>
            <person name="Cao W."/>
        </authorList>
    </citation>
    <scope>NUCLEOTIDE SEQUENCE</scope>
    <source>
        <strain evidence="1">Dsil-2018</strain>
    </source>
</reference>